<dbReference type="SUPFAM" id="SSF52833">
    <property type="entry name" value="Thioredoxin-like"/>
    <property type="match status" value="3"/>
</dbReference>
<organism evidence="16">
    <name type="scientific">Conus magus</name>
    <name type="common">Magical cone</name>
    <dbReference type="NCBI Taxonomy" id="6492"/>
    <lineage>
        <taxon>Eukaryota</taxon>
        <taxon>Metazoa</taxon>
        <taxon>Spiralia</taxon>
        <taxon>Lophotrochozoa</taxon>
        <taxon>Mollusca</taxon>
        <taxon>Gastropoda</taxon>
        <taxon>Caenogastropoda</taxon>
        <taxon>Neogastropoda</taxon>
        <taxon>Conoidea</taxon>
        <taxon>Conidae</taxon>
        <taxon>Conus</taxon>
        <taxon>Pionoconus</taxon>
    </lineage>
</organism>
<reference evidence="16" key="1">
    <citation type="journal article" date="2019" name="Mar. Drugs">
        <title>Conotoxin diversity in the venom gland transcriptome of the Magician's Cone, Pionoconus magus.</title>
        <authorList>
            <person name="Pardos-Blas J.R."/>
            <person name="Irisarri I."/>
            <person name="Abalde S."/>
            <person name="Tenorio M.J."/>
            <person name="Zardoya R."/>
        </authorList>
    </citation>
    <scope>NUCLEOTIDE SEQUENCE</scope>
    <source>
        <tissue evidence="16">Venom gland</tissue>
    </source>
</reference>
<evidence type="ECO:0000256" key="9">
    <source>
        <dbReference type="ARBA" id="ARBA00023235"/>
    </source>
</evidence>
<feature type="region of interest" description="Disordered" evidence="14">
    <location>
        <begin position="495"/>
        <end position="515"/>
    </location>
</feature>
<dbReference type="PROSITE" id="PS00194">
    <property type="entry name" value="THIOREDOXIN_1"/>
    <property type="match status" value="2"/>
</dbReference>
<dbReference type="InterPro" id="IPR036249">
    <property type="entry name" value="Thioredoxin-like_sf"/>
</dbReference>
<dbReference type="FunFam" id="3.40.30.10:FF:000045">
    <property type="entry name" value="Disulfide-isomerase A3"/>
    <property type="match status" value="1"/>
</dbReference>
<feature type="compositionally biased region" description="Basic residues" evidence="14">
    <location>
        <begin position="499"/>
        <end position="515"/>
    </location>
</feature>
<dbReference type="FunFam" id="3.40.30.10:FF:000303">
    <property type="entry name" value="Protein disulfide-isomerase"/>
    <property type="match status" value="1"/>
</dbReference>
<evidence type="ECO:0000313" key="16">
    <source>
        <dbReference type="EMBL" id="QFQ61183.1"/>
    </source>
</evidence>
<dbReference type="PANTHER" id="PTHR18929:SF132">
    <property type="entry name" value="PROTEIN DISULFIDE-ISOMERASE A3"/>
    <property type="match status" value="1"/>
</dbReference>
<name>A0A5P8I0Z9_CONMA</name>
<feature type="disulfide bond" description="Redox-active" evidence="11">
    <location>
        <begin position="411"/>
        <end position="414"/>
    </location>
</feature>
<evidence type="ECO:0000256" key="6">
    <source>
        <dbReference type="ARBA" id="ARBA00022737"/>
    </source>
</evidence>
<evidence type="ECO:0000256" key="1">
    <source>
        <dbReference type="ARBA" id="ARBA00001182"/>
    </source>
</evidence>
<evidence type="ECO:0000256" key="14">
    <source>
        <dbReference type="SAM" id="MobiDB-lite"/>
    </source>
</evidence>
<dbReference type="InterPro" id="IPR017937">
    <property type="entry name" value="Thioredoxin_CS"/>
</dbReference>
<dbReference type="InterPro" id="IPR005792">
    <property type="entry name" value="Prot_disulphide_isomerase"/>
</dbReference>
<dbReference type="FunFam" id="3.40.30.10:FF:000017">
    <property type="entry name" value="Protein disulfide-isomerase A4"/>
    <property type="match status" value="1"/>
</dbReference>
<evidence type="ECO:0000259" key="15">
    <source>
        <dbReference type="PROSITE" id="PS51352"/>
    </source>
</evidence>
<keyword evidence="7" id="KW-0256">Endoplasmic reticulum</keyword>
<evidence type="ECO:0000256" key="13">
    <source>
        <dbReference type="RuleBase" id="RU361130"/>
    </source>
</evidence>
<dbReference type="GO" id="GO:0003756">
    <property type="term" value="F:protein disulfide isomerase activity"/>
    <property type="evidence" value="ECO:0007669"/>
    <property type="project" value="UniProtKB-EC"/>
</dbReference>
<dbReference type="GO" id="GO:0034976">
    <property type="term" value="P:response to endoplasmic reticulum stress"/>
    <property type="evidence" value="ECO:0007669"/>
    <property type="project" value="TreeGrafter"/>
</dbReference>
<feature type="domain" description="Thioredoxin" evidence="15">
    <location>
        <begin position="28"/>
        <end position="142"/>
    </location>
</feature>
<evidence type="ECO:0000256" key="7">
    <source>
        <dbReference type="ARBA" id="ARBA00022824"/>
    </source>
</evidence>
<evidence type="ECO:0000256" key="10">
    <source>
        <dbReference type="ARBA" id="ARBA00023284"/>
    </source>
</evidence>
<dbReference type="FunFam" id="3.40.30.10:FF:000077">
    <property type="entry name" value="Protein disulfide-isomerase"/>
    <property type="match status" value="1"/>
</dbReference>
<dbReference type="CDD" id="cd02995">
    <property type="entry name" value="PDI_a_PDI_a'_C"/>
    <property type="match status" value="1"/>
</dbReference>
<dbReference type="PRINTS" id="PR00421">
    <property type="entry name" value="THIOREDOXIN"/>
</dbReference>
<evidence type="ECO:0000256" key="8">
    <source>
        <dbReference type="ARBA" id="ARBA00023157"/>
    </source>
</evidence>
<dbReference type="NCBIfam" id="TIGR01126">
    <property type="entry name" value="pdi_dom"/>
    <property type="match status" value="2"/>
</dbReference>
<keyword evidence="5 13" id="KW-0732">Signal</keyword>
<accession>A0A5P8I0Z9</accession>
<comment type="catalytic activity">
    <reaction evidence="1 13">
        <text>Catalyzes the rearrangement of -S-S- bonds in proteins.</text>
        <dbReference type="EC" id="5.3.4.1"/>
    </reaction>
</comment>
<proteinExistence type="evidence at transcript level"/>
<dbReference type="CDD" id="cd02961">
    <property type="entry name" value="PDI_a_family"/>
    <property type="match status" value="1"/>
</dbReference>
<evidence type="ECO:0000256" key="3">
    <source>
        <dbReference type="ARBA" id="ARBA00006347"/>
    </source>
</evidence>
<comment type="subcellular location">
    <subcellularLocation>
        <location evidence="2">Endoplasmic reticulum lumen</location>
    </subcellularLocation>
</comment>
<evidence type="ECO:0000256" key="5">
    <source>
        <dbReference type="ARBA" id="ARBA00022729"/>
    </source>
</evidence>
<dbReference type="NCBIfam" id="TIGR01130">
    <property type="entry name" value="ER_PDI_fam"/>
    <property type="match status" value="1"/>
</dbReference>
<dbReference type="PROSITE" id="PS51352">
    <property type="entry name" value="THIOREDOXIN_2"/>
    <property type="match status" value="2"/>
</dbReference>
<dbReference type="CDD" id="cd03073">
    <property type="entry name" value="PDI_b'_ERp72_ERp57"/>
    <property type="match status" value="1"/>
</dbReference>
<protein>
    <recommendedName>
        <fullName evidence="4 13">Protein disulfide-isomerase</fullName>
        <ecNumber evidence="4 13">5.3.4.1</ecNumber>
    </recommendedName>
</protein>
<feature type="domain" description="Thioredoxin" evidence="15">
    <location>
        <begin position="369"/>
        <end position="490"/>
    </location>
</feature>
<evidence type="ECO:0000256" key="2">
    <source>
        <dbReference type="ARBA" id="ARBA00004319"/>
    </source>
</evidence>
<keyword evidence="10 11" id="KW-0676">Redox-active center</keyword>
<dbReference type="PANTHER" id="PTHR18929">
    <property type="entry name" value="PROTEIN DISULFIDE ISOMERASE"/>
    <property type="match status" value="1"/>
</dbReference>
<dbReference type="Pfam" id="PF00085">
    <property type="entry name" value="Thioredoxin"/>
    <property type="match status" value="2"/>
</dbReference>
<feature type="disulfide bond" description="Redox-active" evidence="11">
    <location>
        <begin position="63"/>
        <end position="66"/>
    </location>
</feature>
<dbReference type="EC" id="5.3.4.1" evidence="4 13"/>
<dbReference type="Gene3D" id="3.40.30.10">
    <property type="entry name" value="Glutaredoxin"/>
    <property type="match status" value="4"/>
</dbReference>
<keyword evidence="8 11" id="KW-1015">Disulfide bond</keyword>
<dbReference type="GO" id="GO:0005788">
    <property type="term" value="C:endoplasmic reticulum lumen"/>
    <property type="evidence" value="ECO:0007669"/>
    <property type="project" value="UniProtKB-SubCell"/>
</dbReference>
<dbReference type="EMBL" id="MN517500">
    <property type="protein sequence ID" value="QFQ61183.1"/>
    <property type="molecule type" value="mRNA"/>
</dbReference>
<evidence type="ECO:0000256" key="12">
    <source>
        <dbReference type="RuleBase" id="RU004208"/>
    </source>
</evidence>
<dbReference type="AlphaFoldDB" id="A0A5P8I0Z9"/>
<feature type="chain" id="PRO_5024468868" description="Protein disulfide-isomerase" evidence="13">
    <location>
        <begin position="34"/>
        <end position="515"/>
    </location>
</feature>
<dbReference type="Pfam" id="PF13848">
    <property type="entry name" value="Thioredoxin_6"/>
    <property type="match status" value="1"/>
</dbReference>
<keyword evidence="6" id="KW-0677">Repeat</keyword>
<dbReference type="InterPro" id="IPR013766">
    <property type="entry name" value="Thioredoxin_domain"/>
</dbReference>
<sequence>MLLAYFRPSAFTSPATMRRAVILFSCIVLAVQASDVLEFTDSNFESKIKELDVALVEFYAPWCGHCKRLAPEYEKAATRLTKSDPPVPLVKVDCTAETKTCQKYGVSGYPTLKIFKGGEFAKDYQGPRESNGIVSTMQKEAGPASKELKDFKEYENFLGRDTACVVGFFEDADSEVAKTFSKLADTNDGDIRFGHTTASAIMDKAKYKDEIVLFRPKAMQNKFEDSAVKFTGDATKKSAIKEFLSQECLGMCGIRTMSNAGDFRKPTFVAFYDVDYMKNPKGSNYWRNRVMKVGKKLRDEGLKVFFGVSNKEEHGHELGECGLQDAEGDKPIVCAYDEKNRKFKMEEEFSVDSFEKFVRGVLNGEVEAYLKSEPVPENNDQPVKVVVAKNFDELVNDPEKDVLIEFYAPWCGHCKSLAPKYDELAEKLQDETDIVIAKMDATANDPPSQYEVRGFPTIYFAPKGSKSSPKKYEGGREVNDFIKYLAKEATDELQGFDRKGKKKGGQKQKKKKTEL</sequence>
<evidence type="ECO:0000256" key="4">
    <source>
        <dbReference type="ARBA" id="ARBA00012723"/>
    </source>
</evidence>
<keyword evidence="9 13" id="KW-0413">Isomerase</keyword>
<dbReference type="InterPro" id="IPR005788">
    <property type="entry name" value="PDI_thioredoxin-like_dom"/>
</dbReference>
<evidence type="ECO:0000256" key="11">
    <source>
        <dbReference type="PIRSR" id="PIRSR605792-51"/>
    </source>
</evidence>
<feature type="signal peptide" evidence="13">
    <location>
        <begin position="1"/>
        <end position="33"/>
    </location>
</feature>
<dbReference type="GO" id="GO:0006457">
    <property type="term" value="P:protein folding"/>
    <property type="evidence" value="ECO:0007669"/>
    <property type="project" value="TreeGrafter"/>
</dbReference>
<comment type="similarity">
    <text evidence="3 12">Belongs to the protein disulfide isomerase family.</text>
</comment>